<feature type="region of interest" description="Disordered" evidence="1">
    <location>
        <begin position="69"/>
        <end position="91"/>
    </location>
</feature>
<accession>A0AAV7L2T5</accession>
<dbReference type="Proteomes" id="UP001066276">
    <property type="component" value="Chromosome 12"/>
</dbReference>
<name>A0AAV7L2T5_PLEWA</name>
<evidence type="ECO:0000256" key="1">
    <source>
        <dbReference type="SAM" id="MobiDB-lite"/>
    </source>
</evidence>
<dbReference type="EMBL" id="JANPWB010000016">
    <property type="protein sequence ID" value="KAJ1082828.1"/>
    <property type="molecule type" value="Genomic_DNA"/>
</dbReference>
<proteinExistence type="predicted"/>
<organism evidence="2 3">
    <name type="scientific">Pleurodeles waltl</name>
    <name type="common">Iberian ribbed newt</name>
    <dbReference type="NCBI Taxonomy" id="8319"/>
    <lineage>
        <taxon>Eukaryota</taxon>
        <taxon>Metazoa</taxon>
        <taxon>Chordata</taxon>
        <taxon>Craniata</taxon>
        <taxon>Vertebrata</taxon>
        <taxon>Euteleostomi</taxon>
        <taxon>Amphibia</taxon>
        <taxon>Batrachia</taxon>
        <taxon>Caudata</taxon>
        <taxon>Salamandroidea</taxon>
        <taxon>Salamandridae</taxon>
        <taxon>Pleurodelinae</taxon>
        <taxon>Pleurodeles</taxon>
    </lineage>
</organism>
<reference evidence="2" key="1">
    <citation type="journal article" date="2022" name="bioRxiv">
        <title>Sequencing and chromosome-scale assembly of the giantPleurodeles waltlgenome.</title>
        <authorList>
            <person name="Brown T."/>
            <person name="Elewa A."/>
            <person name="Iarovenko S."/>
            <person name="Subramanian E."/>
            <person name="Araus A.J."/>
            <person name="Petzold A."/>
            <person name="Susuki M."/>
            <person name="Suzuki K.-i.T."/>
            <person name="Hayashi T."/>
            <person name="Toyoda A."/>
            <person name="Oliveira C."/>
            <person name="Osipova E."/>
            <person name="Leigh N.D."/>
            <person name="Simon A."/>
            <person name="Yun M.H."/>
        </authorList>
    </citation>
    <scope>NUCLEOTIDE SEQUENCE</scope>
    <source>
        <strain evidence="2">20211129_DDA</strain>
        <tissue evidence="2">Liver</tissue>
    </source>
</reference>
<keyword evidence="3" id="KW-1185">Reference proteome</keyword>
<comment type="caution">
    <text evidence="2">The sequence shown here is derived from an EMBL/GenBank/DDBJ whole genome shotgun (WGS) entry which is preliminary data.</text>
</comment>
<evidence type="ECO:0000313" key="2">
    <source>
        <dbReference type="EMBL" id="KAJ1082828.1"/>
    </source>
</evidence>
<dbReference type="AlphaFoldDB" id="A0AAV7L2T5"/>
<sequence>MRLTPVQTCPQKIWVSHAGMVRPEEDVTSPEDNAYLETSLEQETSRDLHVTDSLNRLWDMKKRMGYGAFESPAKTAPPVPPGALSSTPATS</sequence>
<gene>
    <name evidence="2" type="ORF">NDU88_002993</name>
</gene>
<protein>
    <submittedName>
        <fullName evidence="2">Uncharacterized protein</fullName>
    </submittedName>
</protein>
<evidence type="ECO:0000313" key="3">
    <source>
        <dbReference type="Proteomes" id="UP001066276"/>
    </source>
</evidence>